<comment type="caution">
    <text evidence="1">The sequence shown here is derived from an EMBL/GenBank/DDBJ whole genome shotgun (WGS) entry which is preliminary data.</text>
</comment>
<dbReference type="EMBL" id="QTSX02003938">
    <property type="protein sequence ID" value="KAJ9067630.1"/>
    <property type="molecule type" value="Genomic_DNA"/>
</dbReference>
<evidence type="ECO:0000313" key="1">
    <source>
        <dbReference type="EMBL" id="KAJ9067630.1"/>
    </source>
</evidence>
<protein>
    <submittedName>
        <fullName evidence="1">Uncharacterized protein</fullName>
    </submittedName>
</protein>
<accession>A0ACC2SZ36</accession>
<proteinExistence type="predicted"/>
<sequence length="109" mass="12784">MMHLYQRASNAKVNVDKTAIIKGGSPRYQPRKDFTQARLEKSSAIWASYLQTVNEMEPKLLSDLVTRMRKWKYKMLNRDAKIQALDDSFTQSYGMPPTLFLSRRLLRKN</sequence>
<keyword evidence="2" id="KW-1185">Reference proteome</keyword>
<evidence type="ECO:0000313" key="2">
    <source>
        <dbReference type="Proteomes" id="UP001165960"/>
    </source>
</evidence>
<dbReference type="Proteomes" id="UP001165960">
    <property type="component" value="Unassembled WGS sequence"/>
</dbReference>
<gene>
    <name evidence="1" type="ORF">DSO57_1037180</name>
</gene>
<reference evidence="1" key="1">
    <citation type="submission" date="2022-04" db="EMBL/GenBank/DDBJ databases">
        <title>Genome of the entomopathogenic fungus Entomophthora muscae.</title>
        <authorList>
            <person name="Elya C."/>
            <person name="Lovett B.R."/>
            <person name="Lee E."/>
            <person name="Macias A.M."/>
            <person name="Hajek A.E."/>
            <person name="De Bivort B.L."/>
            <person name="Kasson M.T."/>
            <person name="De Fine Licht H.H."/>
            <person name="Stajich J.E."/>
        </authorList>
    </citation>
    <scope>NUCLEOTIDE SEQUENCE</scope>
    <source>
        <strain evidence="1">Berkeley</strain>
    </source>
</reference>
<organism evidence="1 2">
    <name type="scientific">Entomophthora muscae</name>
    <dbReference type="NCBI Taxonomy" id="34485"/>
    <lineage>
        <taxon>Eukaryota</taxon>
        <taxon>Fungi</taxon>
        <taxon>Fungi incertae sedis</taxon>
        <taxon>Zoopagomycota</taxon>
        <taxon>Entomophthoromycotina</taxon>
        <taxon>Entomophthoromycetes</taxon>
        <taxon>Entomophthorales</taxon>
        <taxon>Entomophthoraceae</taxon>
        <taxon>Entomophthora</taxon>
    </lineage>
</organism>
<name>A0ACC2SZ36_9FUNG</name>